<dbReference type="PANTHER" id="PTHR47962">
    <property type="entry name" value="ATP-DEPENDENT HELICASE LHR-RELATED-RELATED"/>
    <property type="match status" value="1"/>
</dbReference>
<evidence type="ECO:0000259" key="9">
    <source>
        <dbReference type="PROSITE" id="PS51192"/>
    </source>
</evidence>
<dbReference type="Pfam" id="PF08494">
    <property type="entry name" value="DEAD_assoc"/>
    <property type="match status" value="1"/>
</dbReference>
<dbReference type="Pfam" id="PF00271">
    <property type="entry name" value="Helicase_C"/>
    <property type="match status" value="1"/>
</dbReference>
<keyword evidence="3" id="KW-0378">Hydrolase</keyword>
<dbReference type="Gene3D" id="3.40.50.300">
    <property type="entry name" value="P-loop containing nucleotide triphosphate hydrolases"/>
    <property type="match status" value="2"/>
</dbReference>
<dbReference type="GO" id="GO:0005524">
    <property type="term" value="F:ATP binding"/>
    <property type="evidence" value="ECO:0007669"/>
    <property type="project" value="UniProtKB-KW"/>
</dbReference>
<dbReference type="GO" id="GO:0140097">
    <property type="term" value="F:catalytic activity, acting on DNA"/>
    <property type="evidence" value="ECO:0007669"/>
    <property type="project" value="UniProtKB-ARBA"/>
</dbReference>
<organism evidence="11 12">
    <name type="scientific">Picrophilus torridus (strain ATCC 700027 / DSM 9790 / JCM 10055 / NBRC 100828 / KAW 2/3)</name>
    <dbReference type="NCBI Taxonomy" id="1122961"/>
    <lineage>
        <taxon>Archaea</taxon>
        <taxon>Methanobacteriati</taxon>
        <taxon>Thermoplasmatota</taxon>
        <taxon>Thermoplasmata</taxon>
        <taxon>Thermoplasmatales</taxon>
        <taxon>Picrophilaceae</taxon>
        <taxon>Picrophilus</taxon>
    </lineage>
</organism>
<comment type="caution">
    <text evidence="11">The sequence shown here is derived from an EMBL/GenBank/DDBJ whole genome shotgun (WGS) entry which is preliminary data.</text>
</comment>
<dbReference type="InterPro" id="IPR013701">
    <property type="entry name" value="Lhr-like_DEAD/DEAH_assoc"/>
</dbReference>
<dbReference type="InterPro" id="IPR011545">
    <property type="entry name" value="DEAD/DEAH_box_helicase_dom"/>
</dbReference>
<dbReference type="GO" id="GO:0004386">
    <property type="term" value="F:helicase activity"/>
    <property type="evidence" value="ECO:0007669"/>
    <property type="project" value="UniProtKB-KW"/>
</dbReference>
<name>A0A8G2FVG0_PICTO</name>
<keyword evidence="6" id="KW-0238">DNA-binding</keyword>
<reference evidence="11 12" key="1">
    <citation type="submission" date="2017-04" db="EMBL/GenBank/DDBJ databases">
        <authorList>
            <person name="Varghese N."/>
            <person name="Submissions S."/>
        </authorList>
    </citation>
    <scope>NUCLEOTIDE SEQUENCE [LARGE SCALE GENOMIC DNA]</scope>
    <source>
        <strain evidence="11 12">DSM 9789</strain>
    </source>
</reference>
<dbReference type="GO" id="GO:0016887">
    <property type="term" value="F:ATP hydrolysis activity"/>
    <property type="evidence" value="ECO:0007669"/>
    <property type="project" value="TreeGrafter"/>
</dbReference>
<keyword evidence="12" id="KW-1185">Reference proteome</keyword>
<evidence type="ECO:0000256" key="2">
    <source>
        <dbReference type="ARBA" id="ARBA00022763"/>
    </source>
</evidence>
<dbReference type="PROSITE" id="PS51194">
    <property type="entry name" value="HELICASE_CTER"/>
    <property type="match status" value="1"/>
</dbReference>
<dbReference type="CDD" id="cd17922">
    <property type="entry name" value="DEXHc_LHR-like"/>
    <property type="match status" value="1"/>
</dbReference>
<sequence length="1667" mass="193064">MYTDFRIEDEFPFLDPVVAEWFNSKYDSLSEPQRYGIPLIHNKNNVLVSSPTGTGKTLTGFLSIINELFIKARSGSLEDKIYCVYISPLKALANDVNKNLKTPLNEIYEIARSHGIDLPDIRIAVRSGDTDARERARMLSKPPHILITTPESLSLVLTANKFREKFFGVEYVIVDEIHEISSTKRGSLLSLNLERLAYIAGDFVRIGLSATQAPLDLIAAYLCGYDGEKRRECRIIEVNTNKYLDLRVITPSKDLTKVSYEIATEKMYDIIVDLVNSHKTTLIFTNTRGSTEHVAMRLKARGIENIEAHHSSLGKETRVDVENKLKRGELKCVITSTSLELGIDIGYIDLVIQIGSPKSVSRALQRIGRSGHGVRDFSKGRLVVFDIDDLMECTVLTRAAYDHNIDRVQVPLNPLDVLSQALVGMALEKTWNVDEAYKIIKNSFSFHTLDYRDFIYTLKYLSGKIEGNTIYSKIWYDEETSTFGKKRSTRLIYFMNVGTIPDEANYNVFNDHGRMIGQLSDKFVEKLRQGDIFVLGARTYKFIKTVRNRVMVSDATGMTPTVPSWTGELLPRSYDLGVLIGRFRKELASMDDNSAKEWLMKNYYIDEFGAMSLVSYIKAQKPYGIPSEDFLLIEGYMDKNYNIIFHIPLGRRVNDALSRAYAYIISNNYDVNARISVNDNGFMISFDKKIEIKDVIRMLTSRNFDDILKRSIENTEMFKQRFRYCATRALMVLRKYKSADVPVTRQQLRSDKLLRVLENMDNFPVIKETYNEILNDVMDMEHALLYIKNVIEKGRFKINDYSRETSPFSYNLIISGASDVVLMEDKSKLLREFQNKLLDKIYGSSINFLVNDARLVENYYKNNVPRIDSIESYMDFARHFPYIDPFKRRFNGPYDYSIIDIENATEELINSDKIVSVFIRSTQWTSIDYYNIFYTLFRKEHELNDVDKMIYDVIDNTSFKEIKLKTKLDDDVIESSLIKLESSYIIRKHVKDKITIYIKNDIKPGEINRIDAIKRAIELTLGAYGPLSFDELIIKIPVNESEMESALNDLIMNKTVVNDYITPMFVRQYILSSDLKNLVNVNNDDINKKRINYFSQPCDTIEDYFDKYGFAFSLENIKSRVKNFNYNNLKSLMESGAVYYTRAIKNRYVYIAKWLLDTLYYLRRENPGRNDERIIKYIEDGLGINEISKLTGLGDSVVKAIVKDLEYRLEIINDGKRIYKYKPGNDVRDLVDKFGPVTLKELTRFFWVSPSRIDLSGRVPLYYKNEVYYGDIRDSGPSRIIVNVLDPLLIYLGKFSDNDSSIFIDNGHESGFMRIFDSGSVLWIEGLELESGSEKSFLDYINSRYFNYSIVIDNNDLHDDKYKRYGRYLCNTNALVINSMNDLISMFTPEMIEQPLNYNKLERLHLGIRTDVEGIYTGIKPADMEKYFESGFLYIINGPFDSSTYITKNMISLYRSIRSRKLNDIEERIVKILLNDSKTESELIRDIHESYRVKSAIKSLFKINAVARDYKRRYVFIHESISRKDAIKTMLKSILNTFGFFDDEHYKRMFSVDIDNDYIDAVRELKMENKIADAIVLDEKKLVYLSVEKNNHNNGTMVVTPKDLFYLYYSDYLKARYGSSYILMDDGKIKTSFSVKKSGRFLMIENNDYMDLIKSEMSSAGYIVNSK</sequence>
<dbReference type="GO" id="GO:0003677">
    <property type="term" value="F:DNA binding"/>
    <property type="evidence" value="ECO:0007669"/>
    <property type="project" value="UniProtKB-KW"/>
</dbReference>
<evidence type="ECO:0000313" key="12">
    <source>
        <dbReference type="Proteomes" id="UP000192315"/>
    </source>
</evidence>
<dbReference type="InterPro" id="IPR045628">
    <property type="entry name" value="Lhr_WH_dom"/>
</dbReference>
<evidence type="ECO:0000256" key="1">
    <source>
        <dbReference type="ARBA" id="ARBA00022741"/>
    </source>
</evidence>
<dbReference type="SMART" id="SM00487">
    <property type="entry name" value="DEXDc"/>
    <property type="match status" value="1"/>
</dbReference>
<keyword evidence="5" id="KW-0067">ATP-binding</keyword>
<feature type="domain" description="Helicase ATP-binding" evidence="9">
    <location>
        <begin position="37"/>
        <end position="230"/>
    </location>
</feature>
<dbReference type="InterPro" id="IPR027417">
    <property type="entry name" value="P-loop_NTPase"/>
</dbReference>
<dbReference type="InterPro" id="IPR052511">
    <property type="entry name" value="ATP-dep_Helicase"/>
</dbReference>
<dbReference type="Pfam" id="PF00270">
    <property type="entry name" value="DEAD"/>
    <property type="match status" value="1"/>
</dbReference>
<dbReference type="SMART" id="SM00490">
    <property type="entry name" value="HELICc"/>
    <property type="match status" value="1"/>
</dbReference>
<keyword evidence="4 11" id="KW-0347">Helicase</keyword>
<proteinExistence type="predicted"/>
<keyword evidence="8" id="KW-0413">Isomerase</keyword>
<evidence type="ECO:0000256" key="8">
    <source>
        <dbReference type="ARBA" id="ARBA00023235"/>
    </source>
</evidence>
<feature type="domain" description="Helicase C-terminal" evidence="10">
    <location>
        <begin position="266"/>
        <end position="416"/>
    </location>
</feature>
<keyword evidence="1" id="KW-0547">Nucleotide-binding</keyword>
<dbReference type="RefSeq" id="WP_084272284.1">
    <property type="nucleotide sequence ID" value="NZ_FWYE01000001.1"/>
</dbReference>
<keyword evidence="7" id="KW-0234">DNA repair</keyword>
<dbReference type="EMBL" id="FWYE01000001">
    <property type="protein sequence ID" value="SMD30226.1"/>
    <property type="molecule type" value="Genomic_DNA"/>
</dbReference>
<dbReference type="NCBIfam" id="NF010338">
    <property type="entry name" value="PRK13767.1"/>
    <property type="match status" value="1"/>
</dbReference>
<dbReference type="Pfam" id="PF19306">
    <property type="entry name" value="WHD_Lhr"/>
    <property type="match status" value="1"/>
</dbReference>
<dbReference type="InterPro" id="IPR001650">
    <property type="entry name" value="Helicase_C-like"/>
</dbReference>
<gene>
    <name evidence="11" type="ORF">SAMN02745355_0092</name>
</gene>
<dbReference type="Proteomes" id="UP000192315">
    <property type="component" value="Unassembled WGS sequence"/>
</dbReference>
<evidence type="ECO:0000313" key="11">
    <source>
        <dbReference type="EMBL" id="SMD30226.1"/>
    </source>
</evidence>
<dbReference type="InterPro" id="IPR014001">
    <property type="entry name" value="Helicase_ATP-bd"/>
</dbReference>
<keyword evidence="2" id="KW-0227">DNA damage</keyword>
<dbReference type="PROSITE" id="PS51192">
    <property type="entry name" value="HELICASE_ATP_BIND_1"/>
    <property type="match status" value="1"/>
</dbReference>
<evidence type="ECO:0000256" key="3">
    <source>
        <dbReference type="ARBA" id="ARBA00022801"/>
    </source>
</evidence>
<evidence type="ECO:0000259" key="10">
    <source>
        <dbReference type="PROSITE" id="PS51194"/>
    </source>
</evidence>
<dbReference type="GO" id="GO:0006281">
    <property type="term" value="P:DNA repair"/>
    <property type="evidence" value="ECO:0007669"/>
    <property type="project" value="UniProtKB-KW"/>
</dbReference>
<accession>A0A8G2FVG0</accession>
<protein>
    <submittedName>
        <fullName evidence="11">ATP dependent helicase, Lhr family</fullName>
    </submittedName>
</protein>
<evidence type="ECO:0000256" key="5">
    <source>
        <dbReference type="ARBA" id="ARBA00022840"/>
    </source>
</evidence>
<dbReference type="PANTHER" id="PTHR47962:SF6">
    <property type="entry name" value="LARGE HELICASE-RELATED PROTEIN"/>
    <property type="match status" value="1"/>
</dbReference>
<dbReference type="CDD" id="cd18796">
    <property type="entry name" value="SF2_C_LHR"/>
    <property type="match status" value="1"/>
</dbReference>
<evidence type="ECO:0000256" key="6">
    <source>
        <dbReference type="ARBA" id="ARBA00023125"/>
    </source>
</evidence>
<evidence type="ECO:0000256" key="4">
    <source>
        <dbReference type="ARBA" id="ARBA00022806"/>
    </source>
</evidence>
<evidence type="ECO:0000256" key="7">
    <source>
        <dbReference type="ARBA" id="ARBA00023204"/>
    </source>
</evidence>
<dbReference type="SUPFAM" id="SSF52540">
    <property type="entry name" value="P-loop containing nucleoside triphosphate hydrolases"/>
    <property type="match status" value="1"/>
</dbReference>